<dbReference type="InterPro" id="IPR005302">
    <property type="entry name" value="MoCF_Sase_C"/>
</dbReference>
<evidence type="ECO:0000259" key="1">
    <source>
        <dbReference type="PROSITE" id="PS51340"/>
    </source>
</evidence>
<dbReference type="Pfam" id="PF03476">
    <property type="entry name" value="MOSC_N"/>
    <property type="match status" value="1"/>
</dbReference>
<dbReference type="PROSITE" id="PS51340">
    <property type="entry name" value="MOSC"/>
    <property type="match status" value="1"/>
</dbReference>
<reference evidence="3" key="1">
    <citation type="journal article" date="2019" name="Int. J. Syst. Evol. Microbiol.">
        <title>The Global Catalogue of Microorganisms (GCM) 10K type strain sequencing project: providing services to taxonomists for standard genome sequencing and annotation.</title>
        <authorList>
            <consortium name="The Broad Institute Genomics Platform"/>
            <consortium name="The Broad Institute Genome Sequencing Center for Infectious Disease"/>
            <person name="Wu L."/>
            <person name="Ma J."/>
        </authorList>
    </citation>
    <scope>NUCLEOTIDE SEQUENCE [LARGE SCALE GENOMIC DNA]</scope>
    <source>
        <strain evidence="3">JCM 18303</strain>
    </source>
</reference>
<feature type="domain" description="MOSC" evidence="1">
    <location>
        <begin position="138"/>
        <end position="301"/>
    </location>
</feature>
<dbReference type="Gene3D" id="2.40.33.20">
    <property type="entry name" value="PK beta-barrel domain-like"/>
    <property type="match status" value="1"/>
</dbReference>
<keyword evidence="3" id="KW-1185">Reference proteome</keyword>
<gene>
    <name evidence="2" type="ORF">GCM10023321_54780</name>
</gene>
<dbReference type="Pfam" id="PF03473">
    <property type="entry name" value="MOSC"/>
    <property type="match status" value="1"/>
</dbReference>
<dbReference type="InterPro" id="IPR011037">
    <property type="entry name" value="Pyrv_Knase-like_insert_dom_sf"/>
</dbReference>
<evidence type="ECO:0000313" key="3">
    <source>
        <dbReference type="Proteomes" id="UP001428817"/>
    </source>
</evidence>
<sequence>MAITVGRLWHHPVKSMRGEVVDEVLLGPGGLIGDRAYGMLDVETGRLASAKRPKRFGPLLGCSARFLSPPRPDAAPPPIVVTLPDGSTVEGDADNRDAVGKAVSKFLGREVELVSGVPAGATYDSIWPELSGSSEFLAPMRQEETEDGEALYGIPPGIGAPGTLLDLAALHVLCTSTISSLGGEHPDGIWDDRRFRPNIVFDDGPAPAGRPADRFTEDEWMGVDLVIGDRARVHVVAPTLRCPMPSLPQGADLPRDADILRTLNRLGRRQLGELGTFPCLGAYAEVVVPGTIRAGDQVEIAETAATESALAAAVEMIGAGMRAARG</sequence>
<dbReference type="EMBL" id="BAABJP010000030">
    <property type="protein sequence ID" value="GAA5165132.1"/>
    <property type="molecule type" value="Genomic_DNA"/>
</dbReference>
<name>A0ABP9QPG9_9PSEU</name>
<proteinExistence type="predicted"/>
<organism evidence="2 3">
    <name type="scientific">Pseudonocardia eucalypti</name>
    <dbReference type="NCBI Taxonomy" id="648755"/>
    <lineage>
        <taxon>Bacteria</taxon>
        <taxon>Bacillati</taxon>
        <taxon>Actinomycetota</taxon>
        <taxon>Actinomycetes</taxon>
        <taxon>Pseudonocardiales</taxon>
        <taxon>Pseudonocardiaceae</taxon>
        <taxon>Pseudonocardia</taxon>
    </lineage>
</organism>
<accession>A0ABP9QPG9</accession>
<comment type="caution">
    <text evidence="2">The sequence shown here is derived from an EMBL/GenBank/DDBJ whole genome shotgun (WGS) entry which is preliminary data.</text>
</comment>
<dbReference type="RefSeq" id="WP_185062554.1">
    <property type="nucleotide sequence ID" value="NZ_BAABJP010000030.1"/>
</dbReference>
<dbReference type="SUPFAM" id="SSF50800">
    <property type="entry name" value="PK beta-barrel domain-like"/>
    <property type="match status" value="1"/>
</dbReference>
<dbReference type="InterPro" id="IPR005303">
    <property type="entry name" value="MOCOS_middle"/>
</dbReference>
<dbReference type="Proteomes" id="UP001428817">
    <property type="component" value="Unassembled WGS sequence"/>
</dbReference>
<evidence type="ECO:0000313" key="2">
    <source>
        <dbReference type="EMBL" id="GAA5165132.1"/>
    </source>
</evidence>
<protein>
    <submittedName>
        <fullName evidence="2">MOSC domain-containing protein</fullName>
    </submittedName>
</protein>